<dbReference type="InterPro" id="IPR000878">
    <property type="entry name" value="4pyrrol_Mease"/>
</dbReference>
<dbReference type="InterPro" id="IPR006366">
    <property type="entry name" value="CobA/CysG_C"/>
</dbReference>
<accession>A0A3G3IHR3</accession>
<evidence type="ECO:0000256" key="4">
    <source>
        <dbReference type="ARBA" id="ARBA00022679"/>
    </source>
</evidence>
<dbReference type="PROSITE" id="PS00839">
    <property type="entry name" value="SUMT_1"/>
    <property type="match status" value="1"/>
</dbReference>
<dbReference type="GO" id="GO:0032259">
    <property type="term" value="P:methylation"/>
    <property type="evidence" value="ECO:0007669"/>
    <property type="project" value="UniProtKB-KW"/>
</dbReference>
<dbReference type="GO" id="GO:0004851">
    <property type="term" value="F:uroporphyrin-III C-methyltransferase activity"/>
    <property type="evidence" value="ECO:0007669"/>
    <property type="project" value="UniProtKB-EC"/>
</dbReference>
<organism evidence="9 10">
    <name type="scientific">Methanomethylophilus alvi</name>
    <dbReference type="NCBI Taxonomy" id="1291540"/>
    <lineage>
        <taxon>Archaea</taxon>
        <taxon>Methanobacteriati</taxon>
        <taxon>Thermoplasmatota</taxon>
        <taxon>Thermoplasmata</taxon>
        <taxon>Methanomassiliicoccales</taxon>
        <taxon>Methanomethylophilaceae</taxon>
        <taxon>Methanomethylophilus</taxon>
    </lineage>
</organism>
<dbReference type="EC" id="2.1.1.107" evidence="2"/>
<dbReference type="OMA" id="EWTPQEY"/>
<keyword evidence="4 7" id="KW-0808">Transferase</keyword>
<evidence type="ECO:0000256" key="3">
    <source>
        <dbReference type="ARBA" id="ARBA00022603"/>
    </source>
</evidence>
<evidence type="ECO:0000256" key="2">
    <source>
        <dbReference type="ARBA" id="ARBA00012162"/>
    </source>
</evidence>
<dbReference type="CDD" id="cd11642">
    <property type="entry name" value="SUMT"/>
    <property type="match status" value="1"/>
</dbReference>
<dbReference type="PROSITE" id="PS00840">
    <property type="entry name" value="SUMT_2"/>
    <property type="match status" value="1"/>
</dbReference>
<dbReference type="GO" id="GO:0019354">
    <property type="term" value="P:siroheme biosynthetic process"/>
    <property type="evidence" value="ECO:0007669"/>
    <property type="project" value="InterPro"/>
</dbReference>
<evidence type="ECO:0000259" key="8">
    <source>
        <dbReference type="Pfam" id="PF00590"/>
    </source>
</evidence>
<proteinExistence type="inferred from homology"/>
<dbReference type="Proteomes" id="UP000273278">
    <property type="component" value="Chromosome"/>
</dbReference>
<gene>
    <name evidence="9" type="ORF">BKD89_06135</name>
</gene>
<dbReference type="Pfam" id="PF00590">
    <property type="entry name" value="TP_methylase"/>
    <property type="match status" value="1"/>
</dbReference>
<dbReference type="EMBL" id="CP017686">
    <property type="protein sequence ID" value="AYQ55375.1"/>
    <property type="molecule type" value="Genomic_DNA"/>
</dbReference>
<evidence type="ECO:0000256" key="1">
    <source>
        <dbReference type="ARBA" id="ARBA00011738"/>
    </source>
</evidence>
<dbReference type="InterPro" id="IPR014777">
    <property type="entry name" value="4pyrrole_Mease_sub1"/>
</dbReference>
<evidence type="ECO:0000313" key="9">
    <source>
        <dbReference type="EMBL" id="AYQ55375.1"/>
    </source>
</evidence>
<dbReference type="NCBIfam" id="NF004790">
    <property type="entry name" value="PRK06136.1"/>
    <property type="match status" value="1"/>
</dbReference>
<dbReference type="AlphaFoldDB" id="A0A3G3IHR3"/>
<dbReference type="FunFam" id="3.30.950.10:FF:000001">
    <property type="entry name" value="Siroheme synthase"/>
    <property type="match status" value="1"/>
</dbReference>
<dbReference type="FunFam" id="3.40.1010.10:FF:000001">
    <property type="entry name" value="Siroheme synthase"/>
    <property type="match status" value="1"/>
</dbReference>
<evidence type="ECO:0000256" key="6">
    <source>
        <dbReference type="ARBA" id="ARBA00023244"/>
    </source>
</evidence>
<evidence type="ECO:0000256" key="7">
    <source>
        <dbReference type="RuleBase" id="RU003960"/>
    </source>
</evidence>
<dbReference type="PANTHER" id="PTHR45790:SF3">
    <property type="entry name" value="S-ADENOSYL-L-METHIONINE-DEPENDENT UROPORPHYRINOGEN III METHYLTRANSFERASE, CHLOROPLASTIC"/>
    <property type="match status" value="1"/>
</dbReference>
<comment type="subunit">
    <text evidence="1">Homodimer.</text>
</comment>
<dbReference type="InterPro" id="IPR035996">
    <property type="entry name" value="4pyrrol_Methylase_sf"/>
</dbReference>
<evidence type="ECO:0000256" key="5">
    <source>
        <dbReference type="ARBA" id="ARBA00022691"/>
    </source>
</evidence>
<dbReference type="NCBIfam" id="TIGR01469">
    <property type="entry name" value="cobA_cysG_Cterm"/>
    <property type="match status" value="1"/>
</dbReference>
<reference evidence="9 10" key="1">
    <citation type="submission" date="2016-10" db="EMBL/GenBank/DDBJ databases">
        <title>Complete genome of the TMA-utilizing, human hosted archaeon Methanomethylophilus alvus Gen. nov, sp. nov., strain Mx-05, derived from a pure culture.</title>
        <authorList>
            <person name="Brugere J.-F."/>
            <person name="Ben Hania W."/>
            <person name="Chaudhary P.P."/>
            <person name="Gaci N."/>
            <person name="Borrel G."/>
            <person name="Cao Van Tuat L."/>
            <person name="Fardeau M.-L."/>
            <person name="Harris H.M.B."/>
            <person name="O'Toole P.W."/>
            <person name="Ollivier B."/>
        </authorList>
    </citation>
    <scope>NUCLEOTIDE SEQUENCE [LARGE SCALE GENOMIC DNA]</scope>
    <source>
        <strain evidence="9 10">Mx-05</strain>
    </source>
</reference>
<comment type="similarity">
    <text evidence="7">Belongs to the precorrin methyltransferase family.</text>
</comment>
<protein>
    <recommendedName>
        <fullName evidence="2">uroporphyrinogen-III C-methyltransferase</fullName>
        <ecNumber evidence="2">2.1.1.107</ecNumber>
    </recommendedName>
</protein>
<dbReference type="SUPFAM" id="SSF53790">
    <property type="entry name" value="Tetrapyrrole methylase"/>
    <property type="match status" value="1"/>
</dbReference>
<dbReference type="InterPro" id="IPR003043">
    <property type="entry name" value="Uropor_MeTrfase_CS"/>
</dbReference>
<dbReference type="Gene3D" id="3.40.1010.10">
    <property type="entry name" value="Cobalt-precorrin-4 Transmethylase, Domain 1"/>
    <property type="match status" value="1"/>
</dbReference>
<feature type="domain" description="Tetrapyrrole methylase" evidence="8">
    <location>
        <begin position="7"/>
        <end position="219"/>
    </location>
</feature>
<dbReference type="InterPro" id="IPR014776">
    <property type="entry name" value="4pyrrole_Mease_sub2"/>
</dbReference>
<keyword evidence="3 7" id="KW-0489">Methyltransferase</keyword>
<name>A0A3G3IHR3_9ARCH</name>
<keyword evidence="5" id="KW-0949">S-adenosyl-L-methionine</keyword>
<keyword evidence="6" id="KW-0627">Porphyrin biosynthesis</keyword>
<sequence length="250" mass="26543">MTQMTGKVYLIGAGPGDTGLITVKGLQALREADVVMYDALSSPELLKECKEGAELIDAGKRAADHHLRQWQTNDLLVEYAQKGKVVARLKGGDPFLFGRGAEEAEKLRKAGVEVHVIPGVTSAISVPELCGIPVTHRDHASMVTFITGHEKGDRSEDRIDWKSLVGGHGTLVILMGLENAGNISAGLVEGGMSPDMPAAILSKGSTPDQKVYVTTVGDLERTIREENVATPGIMVIGTVVQLRAVLGDLA</sequence>
<dbReference type="Gene3D" id="3.30.950.10">
    <property type="entry name" value="Methyltransferase, Cobalt-precorrin-4 Transmethylase, Domain 2"/>
    <property type="match status" value="1"/>
</dbReference>
<dbReference type="PANTHER" id="PTHR45790">
    <property type="entry name" value="SIROHEME SYNTHASE-RELATED"/>
    <property type="match status" value="1"/>
</dbReference>
<dbReference type="InterPro" id="IPR050161">
    <property type="entry name" value="Siro_Cobalamin_biosynth"/>
</dbReference>
<evidence type="ECO:0000313" key="10">
    <source>
        <dbReference type="Proteomes" id="UP000273278"/>
    </source>
</evidence>